<dbReference type="Pfam" id="PF07702">
    <property type="entry name" value="UTRA"/>
    <property type="match status" value="1"/>
</dbReference>
<evidence type="ECO:0000256" key="6">
    <source>
        <dbReference type="ARBA" id="ARBA00058362"/>
    </source>
</evidence>
<dbReference type="AlphaFoldDB" id="A0A847QWI6"/>
<evidence type="ECO:0000313" key="12">
    <source>
        <dbReference type="Proteomes" id="UP000586067"/>
    </source>
</evidence>
<dbReference type="SMART" id="SM00866">
    <property type="entry name" value="UTRA"/>
    <property type="match status" value="1"/>
</dbReference>
<keyword evidence="12" id="KW-1185">Reference proteome</keyword>
<keyword evidence="2" id="KW-0369">Histidine metabolism</keyword>
<comment type="function">
    <text evidence="6">Repressor which binds to the hutP region in the histidine utilization (hut) operon. It blocks the expression of all the hut genes in the absence of inducer.</text>
</comment>
<comment type="caution">
    <text evidence="11">The sequence shown here is derived from an EMBL/GenBank/DDBJ whole genome shotgun (WGS) entry which is preliminary data.</text>
</comment>
<dbReference type="SUPFAM" id="SSF46785">
    <property type="entry name" value="Winged helix' DNA-binding domain"/>
    <property type="match status" value="1"/>
</dbReference>
<dbReference type="Pfam" id="PF00392">
    <property type="entry name" value="GntR"/>
    <property type="match status" value="1"/>
</dbReference>
<evidence type="ECO:0000256" key="1">
    <source>
        <dbReference type="ARBA" id="ARBA00022491"/>
    </source>
</evidence>
<dbReference type="SMART" id="SM00345">
    <property type="entry name" value="HTH_GNTR"/>
    <property type="match status" value="1"/>
</dbReference>
<evidence type="ECO:0000256" key="8">
    <source>
        <dbReference type="ARBA" id="ARBA00071620"/>
    </source>
</evidence>
<dbReference type="InterPro" id="IPR036390">
    <property type="entry name" value="WH_DNA-bd_sf"/>
</dbReference>
<evidence type="ECO:0000256" key="4">
    <source>
        <dbReference type="ARBA" id="ARBA00023125"/>
    </source>
</evidence>
<dbReference type="GO" id="GO:0003677">
    <property type="term" value="F:DNA binding"/>
    <property type="evidence" value="ECO:0007669"/>
    <property type="project" value="UniProtKB-UniRule"/>
</dbReference>
<keyword evidence="4" id="KW-0238">DNA-binding</keyword>
<dbReference type="PRINTS" id="PR00035">
    <property type="entry name" value="HTHGNTR"/>
</dbReference>
<proteinExistence type="predicted"/>
<dbReference type="GO" id="GO:0006547">
    <property type="term" value="P:L-histidine metabolic process"/>
    <property type="evidence" value="ECO:0007669"/>
    <property type="project" value="UniProtKB-UniRule"/>
</dbReference>
<keyword evidence="5" id="KW-0804">Transcription</keyword>
<dbReference type="Gene3D" id="1.10.10.10">
    <property type="entry name" value="Winged helix-like DNA-binding domain superfamily/Winged helix DNA-binding domain"/>
    <property type="match status" value="1"/>
</dbReference>
<dbReference type="Proteomes" id="UP000586067">
    <property type="component" value="Unassembled WGS sequence"/>
</dbReference>
<dbReference type="FunFam" id="1.10.10.10:FF:000079">
    <property type="entry name" value="GntR family transcriptional regulator"/>
    <property type="match status" value="1"/>
</dbReference>
<feature type="domain" description="HTH gntR-type" evidence="10">
    <location>
        <begin position="31"/>
        <end position="99"/>
    </location>
</feature>
<name>A0A847QWI6_9GAMM</name>
<evidence type="ECO:0000256" key="7">
    <source>
        <dbReference type="ARBA" id="ARBA00060686"/>
    </source>
</evidence>
<evidence type="ECO:0000256" key="5">
    <source>
        <dbReference type="ARBA" id="ARBA00023163"/>
    </source>
</evidence>
<sequence>MEPLVSDVTRVSDVTSSHLANLFDDLPDAPLPIYAKLKLAITMKISSGEWQTNQRIPSEAEVVKALGVSRMTVNRALRELTAEGFLVRHQGLGTFVAEKKAHSALFEVHNIAEEVAARGHQHRSELLVLESAKASMEEAMTLGVRTNHGIFRSVVLHFENDLPIQIEERIVNATLAPEYAKQDFAKHTPYEYLMSVAPMTEGEHLVEAILPNTSECERLQIQTSEPCLQIKRRTWAGDDIVTAARLLHPGSRFQLFGHFGR</sequence>
<protein>
    <recommendedName>
        <fullName evidence="8 9">Histidine utilization repressor</fullName>
    </recommendedName>
</protein>
<evidence type="ECO:0000256" key="2">
    <source>
        <dbReference type="ARBA" id="ARBA00022808"/>
    </source>
</evidence>
<dbReference type="InterPro" id="IPR000524">
    <property type="entry name" value="Tscrpt_reg_HTH_GntR"/>
</dbReference>
<keyword evidence="1" id="KW-0678">Repressor</keyword>
<dbReference type="GO" id="GO:0045892">
    <property type="term" value="P:negative regulation of DNA-templated transcription"/>
    <property type="evidence" value="ECO:0007669"/>
    <property type="project" value="UniProtKB-UniRule"/>
</dbReference>
<evidence type="ECO:0000313" key="11">
    <source>
        <dbReference type="EMBL" id="NLQ17728.1"/>
    </source>
</evidence>
<reference evidence="11 12" key="1">
    <citation type="submission" date="2020-04" db="EMBL/GenBank/DDBJ databases">
        <title>Marinomonas sp. M1K-6 isolated from the deep seawater of the Mariana Trench.</title>
        <authorList>
            <person name="Li Y."/>
        </authorList>
    </citation>
    <scope>NUCLEOTIDE SEQUENCE [LARGE SCALE GENOMIC DNA]</scope>
    <source>
        <strain evidence="11 12">M1K-6</strain>
    </source>
</reference>
<accession>A0A847QWI6</accession>
<evidence type="ECO:0000256" key="3">
    <source>
        <dbReference type="ARBA" id="ARBA00023015"/>
    </source>
</evidence>
<evidence type="ECO:0000259" key="10">
    <source>
        <dbReference type="PROSITE" id="PS50949"/>
    </source>
</evidence>
<dbReference type="NCBIfam" id="TIGR02018">
    <property type="entry name" value="his_ut_repres"/>
    <property type="match status" value="1"/>
</dbReference>
<dbReference type="PROSITE" id="PS50949">
    <property type="entry name" value="HTH_GNTR"/>
    <property type="match status" value="1"/>
</dbReference>
<organism evidence="11 12">
    <name type="scientific">Marinomonas profundi</name>
    <dbReference type="NCBI Taxonomy" id="2726122"/>
    <lineage>
        <taxon>Bacteria</taxon>
        <taxon>Pseudomonadati</taxon>
        <taxon>Pseudomonadota</taxon>
        <taxon>Gammaproteobacteria</taxon>
        <taxon>Oceanospirillales</taxon>
        <taxon>Oceanospirillaceae</taxon>
        <taxon>Marinomonas</taxon>
    </lineage>
</organism>
<keyword evidence="3" id="KW-0805">Transcription regulation</keyword>
<dbReference type="InterPro" id="IPR050679">
    <property type="entry name" value="Bact_HTH_transcr_reg"/>
</dbReference>
<dbReference type="InterPro" id="IPR011663">
    <property type="entry name" value="UTRA"/>
</dbReference>
<dbReference type="InterPro" id="IPR036388">
    <property type="entry name" value="WH-like_DNA-bd_sf"/>
</dbReference>
<dbReference type="FunFam" id="3.40.1410.10:FF:000004">
    <property type="entry name" value="Histidine utilization repressor"/>
    <property type="match status" value="1"/>
</dbReference>
<dbReference type="InterPro" id="IPR010248">
    <property type="entry name" value="His_ut_repres"/>
</dbReference>
<dbReference type="PANTHER" id="PTHR44846:SF16">
    <property type="entry name" value="TRANSCRIPTIONAL REGULATOR PHNF-RELATED"/>
    <property type="match status" value="1"/>
</dbReference>
<dbReference type="CDD" id="cd07377">
    <property type="entry name" value="WHTH_GntR"/>
    <property type="match status" value="1"/>
</dbReference>
<evidence type="ECO:0000256" key="9">
    <source>
        <dbReference type="NCBIfam" id="TIGR02018"/>
    </source>
</evidence>
<dbReference type="GO" id="GO:0003700">
    <property type="term" value="F:DNA-binding transcription factor activity"/>
    <property type="evidence" value="ECO:0007669"/>
    <property type="project" value="UniProtKB-UniRule"/>
</dbReference>
<comment type="pathway">
    <text evidence="7">Amino-acid degradation; L-histidine degradation into L-glutamate [regulation].</text>
</comment>
<dbReference type="SUPFAM" id="SSF64288">
    <property type="entry name" value="Chorismate lyase-like"/>
    <property type="match status" value="1"/>
</dbReference>
<dbReference type="Gene3D" id="3.40.1410.10">
    <property type="entry name" value="Chorismate lyase-like"/>
    <property type="match status" value="1"/>
</dbReference>
<gene>
    <name evidence="11" type="primary">hutC</name>
    <name evidence="11" type="ORF">HGG82_08820</name>
</gene>
<dbReference type="EMBL" id="JABAEK010000007">
    <property type="protein sequence ID" value="NLQ17728.1"/>
    <property type="molecule type" value="Genomic_DNA"/>
</dbReference>
<dbReference type="InterPro" id="IPR028978">
    <property type="entry name" value="Chorismate_lyase_/UTRA_dom_sf"/>
</dbReference>
<dbReference type="PANTHER" id="PTHR44846">
    <property type="entry name" value="MANNOSYL-D-GLYCERATE TRANSPORT/METABOLISM SYSTEM REPRESSOR MNGR-RELATED"/>
    <property type="match status" value="1"/>
</dbReference>